<gene>
    <name evidence="1" type="ORF">PIB30_072610</name>
</gene>
<dbReference type="Proteomes" id="UP001341840">
    <property type="component" value="Unassembled WGS sequence"/>
</dbReference>
<dbReference type="EMBL" id="JASCZI010121692">
    <property type="protein sequence ID" value="MED6162656.1"/>
    <property type="molecule type" value="Genomic_DNA"/>
</dbReference>
<organism evidence="1 2">
    <name type="scientific">Stylosanthes scabra</name>
    <dbReference type="NCBI Taxonomy" id="79078"/>
    <lineage>
        <taxon>Eukaryota</taxon>
        <taxon>Viridiplantae</taxon>
        <taxon>Streptophyta</taxon>
        <taxon>Embryophyta</taxon>
        <taxon>Tracheophyta</taxon>
        <taxon>Spermatophyta</taxon>
        <taxon>Magnoliopsida</taxon>
        <taxon>eudicotyledons</taxon>
        <taxon>Gunneridae</taxon>
        <taxon>Pentapetalae</taxon>
        <taxon>rosids</taxon>
        <taxon>fabids</taxon>
        <taxon>Fabales</taxon>
        <taxon>Fabaceae</taxon>
        <taxon>Papilionoideae</taxon>
        <taxon>50 kb inversion clade</taxon>
        <taxon>dalbergioids sensu lato</taxon>
        <taxon>Dalbergieae</taxon>
        <taxon>Pterocarpus clade</taxon>
        <taxon>Stylosanthes</taxon>
    </lineage>
</organism>
<evidence type="ECO:0000313" key="1">
    <source>
        <dbReference type="EMBL" id="MED6162656.1"/>
    </source>
</evidence>
<sequence>QLNGDNDGNSGGFRPHIFLLHRSAPFSSSLSRISLFPSANIASAVASRIPSNDTPISTAAPASSVTEARVVWKEWRKHAKVEISQRSKNEKQRNGTVVIGLDGSMVAWAALNFEGQKGNFKPSRGL</sequence>
<keyword evidence="2" id="KW-1185">Reference proteome</keyword>
<accession>A0ABU6URE0</accession>
<comment type="caution">
    <text evidence="1">The sequence shown here is derived from an EMBL/GenBank/DDBJ whole genome shotgun (WGS) entry which is preliminary data.</text>
</comment>
<feature type="non-terminal residue" evidence="1">
    <location>
        <position position="1"/>
    </location>
</feature>
<protein>
    <submittedName>
        <fullName evidence="1">Uncharacterized protein</fullName>
    </submittedName>
</protein>
<reference evidence="1 2" key="1">
    <citation type="journal article" date="2023" name="Plants (Basel)">
        <title>Bridging the Gap: Combining Genomics and Transcriptomics Approaches to Understand Stylosanthes scabra, an Orphan Legume from the Brazilian Caatinga.</title>
        <authorList>
            <person name="Ferreira-Neto J.R.C."/>
            <person name="da Silva M.D."/>
            <person name="Binneck E."/>
            <person name="de Melo N.F."/>
            <person name="da Silva R.H."/>
            <person name="de Melo A.L.T.M."/>
            <person name="Pandolfi V."/>
            <person name="Bustamante F.O."/>
            <person name="Brasileiro-Vidal A.C."/>
            <person name="Benko-Iseppon A.M."/>
        </authorList>
    </citation>
    <scope>NUCLEOTIDE SEQUENCE [LARGE SCALE GENOMIC DNA]</scope>
    <source>
        <tissue evidence="1">Leaves</tissue>
    </source>
</reference>
<proteinExistence type="predicted"/>
<evidence type="ECO:0000313" key="2">
    <source>
        <dbReference type="Proteomes" id="UP001341840"/>
    </source>
</evidence>
<name>A0ABU6URE0_9FABA</name>